<proteinExistence type="predicted"/>
<gene>
    <name evidence="1" type="ORF">INT45_013037</name>
</gene>
<name>A0A8H7S2D2_9FUNG</name>
<dbReference type="Gene3D" id="3.30.470.10">
    <property type="match status" value="1"/>
</dbReference>
<dbReference type="GO" id="GO:0003824">
    <property type="term" value="F:catalytic activity"/>
    <property type="evidence" value="ECO:0007669"/>
    <property type="project" value="InterPro"/>
</dbReference>
<comment type="caution">
    <text evidence="1">The sequence shown here is derived from an EMBL/GenBank/DDBJ whole genome shotgun (WGS) entry which is preliminary data.</text>
</comment>
<dbReference type="Proteomes" id="UP000646827">
    <property type="component" value="Unassembled WGS sequence"/>
</dbReference>
<dbReference type="OrthoDB" id="59470at2759"/>
<dbReference type="InterPro" id="IPR001544">
    <property type="entry name" value="Aminotrans_IV"/>
</dbReference>
<sequence>MTSNKILSLIVEQTNPLEAGTQAKYTIRHVDSTDGNKFILSFPRGAYTGMRTVQKTAIVELSSHMKRLTNSLSLIKFAPENDDVEPEHVSNELSSFRDPTKLEEKLIPLLKTGLSSFNHDEQETKVMIIVGYSHKEQKPCFAAQFTPLSAPIQERVKVEVENKARDTPVVKDSQWVRERAGLEKSKAKDVNEVLLTDDAGNLYEGMSSNFFAVKTGEDGTSRLLLPIKGLYFNDGSAPILFPEASESIEFLRNQVKQEIYQRAYKILE</sequence>
<dbReference type="InterPro" id="IPR043131">
    <property type="entry name" value="BCAT-like_N"/>
</dbReference>
<dbReference type="Pfam" id="PF01063">
    <property type="entry name" value="Aminotran_4"/>
    <property type="match status" value="1"/>
</dbReference>
<dbReference type="InterPro" id="IPR036038">
    <property type="entry name" value="Aminotransferase-like"/>
</dbReference>
<dbReference type="PANTHER" id="PTHR47703">
    <property type="entry name" value="D-AMINOACID AMINOTRANSFERASE-LIKE PLP-DEPENDENT ENZYMES SUPERFAMILY PROTEIN"/>
    <property type="match status" value="1"/>
</dbReference>
<dbReference type="SUPFAM" id="SSF56752">
    <property type="entry name" value="D-aminoacid aminotransferase-like PLP-dependent enzymes"/>
    <property type="match status" value="1"/>
</dbReference>
<protein>
    <submittedName>
        <fullName evidence="1">Uncharacterized protein</fullName>
    </submittedName>
</protein>
<dbReference type="AlphaFoldDB" id="A0A8H7S2D2"/>
<reference evidence="1 2" key="1">
    <citation type="submission" date="2020-12" db="EMBL/GenBank/DDBJ databases">
        <title>Metabolic potential, ecology and presence of endohyphal bacteria is reflected in genomic diversity of Mucoromycotina.</title>
        <authorList>
            <person name="Muszewska A."/>
            <person name="Okrasinska A."/>
            <person name="Steczkiewicz K."/>
            <person name="Drgas O."/>
            <person name="Orlowska M."/>
            <person name="Perlinska-Lenart U."/>
            <person name="Aleksandrzak-Piekarczyk T."/>
            <person name="Szatraj K."/>
            <person name="Zielenkiewicz U."/>
            <person name="Pilsyk S."/>
            <person name="Malc E."/>
            <person name="Mieczkowski P."/>
            <person name="Kruszewska J.S."/>
            <person name="Biernat P."/>
            <person name="Pawlowska J."/>
        </authorList>
    </citation>
    <scope>NUCLEOTIDE SEQUENCE [LARGE SCALE GENOMIC DNA]</scope>
    <source>
        <strain evidence="1 2">CBS 142.35</strain>
    </source>
</reference>
<dbReference type="Gene3D" id="3.20.10.10">
    <property type="entry name" value="D-amino Acid Aminotransferase, subunit A, domain 2"/>
    <property type="match status" value="1"/>
</dbReference>
<dbReference type="EMBL" id="JAEPRB010000125">
    <property type="protein sequence ID" value="KAG2220908.1"/>
    <property type="molecule type" value="Genomic_DNA"/>
</dbReference>
<evidence type="ECO:0000313" key="2">
    <source>
        <dbReference type="Proteomes" id="UP000646827"/>
    </source>
</evidence>
<keyword evidence="2" id="KW-1185">Reference proteome</keyword>
<evidence type="ECO:0000313" key="1">
    <source>
        <dbReference type="EMBL" id="KAG2220908.1"/>
    </source>
</evidence>
<dbReference type="InterPro" id="IPR043132">
    <property type="entry name" value="BCAT-like_C"/>
</dbReference>
<dbReference type="PANTHER" id="PTHR47703:SF2">
    <property type="entry name" value="D-AMINOACID AMINOTRANSFERASE-LIKE PLP-DEPENDENT ENZYMES SUPERFAMILY PROTEIN"/>
    <property type="match status" value="1"/>
</dbReference>
<organism evidence="1 2">
    <name type="scientific">Circinella minor</name>
    <dbReference type="NCBI Taxonomy" id="1195481"/>
    <lineage>
        <taxon>Eukaryota</taxon>
        <taxon>Fungi</taxon>
        <taxon>Fungi incertae sedis</taxon>
        <taxon>Mucoromycota</taxon>
        <taxon>Mucoromycotina</taxon>
        <taxon>Mucoromycetes</taxon>
        <taxon>Mucorales</taxon>
        <taxon>Lichtheimiaceae</taxon>
        <taxon>Circinella</taxon>
    </lineage>
</organism>
<accession>A0A8H7S2D2</accession>